<reference evidence="2" key="1">
    <citation type="submission" date="2021-03" db="EMBL/GenBank/DDBJ databases">
        <title>Draft genome sequence of rust myrtle Austropuccinia psidii MF-1, a brazilian biotype.</title>
        <authorList>
            <person name="Quecine M.C."/>
            <person name="Pachon D.M.R."/>
            <person name="Bonatelli M.L."/>
            <person name="Correr F.H."/>
            <person name="Franceschini L.M."/>
            <person name="Leite T.F."/>
            <person name="Margarido G.R.A."/>
            <person name="Almeida C.A."/>
            <person name="Ferrarezi J.A."/>
            <person name="Labate C.A."/>
        </authorList>
    </citation>
    <scope>NUCLEOTIDE SEQUENCE</scope>
    <source>
        <strain evidence="2">MF-1</strain>
    </source>
</reference>
<sequence>MRKHKTVSNSAIKFDPYLPSLHKAKLLDYLYQNKPHIVIPNKVKVSELHEMVNDMQKLQELCLFSMKIFECLLGFLKKGRKSTSSNSHSSSKRKHSKSSTSPVSKKKNSSLSPRHSKSTAQSQGQSESASTT</sequence>
<feature type="region of interest" description="Disordered" evidence="1">
    <location>
        <begin position="79"/>
        <end position="132"/>
    </location>
</feature>
<dbReference type="Proteomes" id="UP000765509">
    <property type="component" value="Unassembled WGS sequence"/>
</dbReference>
<protein>
    <submittedName>
        <fullName evidence="2">Uncharacterized protein</fullName>
    </submittedName>
</protein>
<dbReference type="EMBL" id="AVOT02008952">
    <property type="protein sequence ID" value="MBW0487064.1"/>
    <property type="molecule type" value="Genomic_DNA"/>
</dbReference>
<keyword evidence="3" id="KW-1185">Reference proteome</keyword>
<evidence type="ECO:0000313" key="2">
    <source>
        <dbReference type="EMBL" id="MBW0487064.1"/>
    </source>
</evidence>
<evidence type="ECO:0000313" key="3">
    <source>
        <dbReference type="Proteomes" id="UP000765509"/>
    </source>
</evidence>
<organism evidence="2 3">
    <name type="scientific">Austropuccinia psidii MF-1</name>
    <dbReference type="NCBI Taxonomy" id="1389203"/>
    <lineage>
        <taxon>Eukaryota</taxon>
        <taxon>Fungi</taxon>
        <taxon>Dikarya</taxon>
        <taxon>Basidiomycota</taxon>
        <taxon>Pucciniomycotina</taxon>
        <taxon>Pucciniomycetes</taxon>
        <taxon>Pucciniales</taxon>
        <taxon>Sphaerophragmiaceae</taxon>
        <taxon>Austropuccinia</taxon>
    </lineage>
</organism>
<dbReference type="OrthoDB" id="2518709at2759"/>
<dbReference type="AlphaFoldDB" id="A0A9Q3CKL6"/>
<feature type="compositionally biased region" description="Polar residues" evidence="1">
    <location>
        <begin position="118"/>
        <end position="132"/>
    </location>
</feature>
<accession>A0A9Q3CKL6</accession>
<comment type="caution">
    <text evidence="2">The sequence shown here is derived from an EMBL/GenBank/DDBJ whole genome shotgun (WGS) entry which is preliminary data.</text>
</comment>
<proteinExistence type="predicted"/>
<gene>
    <name evidence="2" type="ORF">O181_026779</name>
</gene>
<evidence type="ECO:0000256" key="1">
    <source>
        <dbReference type="SAM" id="MobiDB-lite"/>
    </source>
</evidence>
<name>A0A9Q3CKL6_9BASI</name>